<dbReference type="EMBL" id="FOGV01000004">
    <property type="protein sequence ID" value="SER70073.1"/>
    <property type="molecule type" value="Genomic_DNA"/>
</dbReference>
<dbReference type="CDD" id="cd02035">
    <property type="entry name" value="ArsA"/>
    <property type="match status" value="2"/>
</dbReference>
<feature type="domain" description="AAA+ ATPase" evidence="2">
    <location>
        <begin position="326"/>
        <end position="524"/>
    </location>
</feature>
<proteinExistence type="inferred from homology"/>
<comment type="similarity">
    <text evidence="1">Belongs to the arsA ATPase family.</text>
</comment>
<dbReference type="InterPro" id="IPR025723">
    <property type="entry name" value="ArsA/GET3_ATPase-like"/>
</dbReference>
<dbReference type="Gene3D" id="3.40.50.300">
    <property type="entry name" value="P-loop containing nucleotide triphosphate hydrolases"/>
    <property type="match status" value="2"/>
</dbReference>
<evidence type="ECO:0000313" key="4">
    <source>
        <dbReference type="Proteomes" id="UP000199318"/>
    </source>
</evidence>
<evidence type="ECO:0000259" key="2">
    <source>
        <dbReference type="SMART" id="SM00382"/>
    </source>
</evidence>
<dbReference type="GO" id="GO:0005524">
    <property type="term" value="F:ATP binding"/>
    <property type="evidence" value="ECO:0007669"/>
    <property type="project" value="InterPro"/>
</dbReference>
<name>A0A1H9RDQ8_9BACI</name>
<accession>A0A1H9RDQ8</accession>
<protein>
    <submittedName>
        <fullName evidence="3">Arsenite-transporting ATPase</fullName>
    </submittedName>
</protein>
<dbReference type="PANTHER" id="PTHR10803">
    <property type="entry name" value="ARSENICAL PUMP-DRIVING ATPASE ARSENITE-TRANSLOCATING ATPASE"/>
    <property type="match status" value="1"/>
</dbReference>
<dbReference type="SMART" id="SM00382">
    <property type="entry name" value="AAA"/>
    <property type="match status" value="2"/>
</dbReference>
<dbReference type="GO" id="GO:0016887">
    <property type="term" value="F:ATP hydrolysis activity"/>
    <property type="evidence" value="ECO:0007669"/>
    <property type="project" value="InterPro"/>
</dbReference>
<evidence type="ECO:0000313" key="3">
    <source>
        <dbReference type="EMBL" id="SER70073.1"/>
    </source>
</evidence>
<dbReference type="OrthoDB" id="9780677at2"/>
<dbReference type="Pfam" id="PF02374">
    <property type="entry name" value="ArsA_ATPase"/>
    <property type="match status" value="3"/>
</dbReference>
<gene>
    <name evidence="3" type="ORF">SAMN05444126_10490</name>
</gene>
<dbReference type="GO" id="GO:0015446">
    <property type="term" value="F:ATPase-coupled arsenite transmembrane transporter activity"/>
    <property type="evidence" value="ECO:0007669"/>
    <property type="project" value="InterPro"/>
</dbReference>
<dbReference type="InterPro" id="IPR027541">
    <property type="entry name" value="Ars_ATPase"/>
</dbReference>
<dbReference type="RefSeq" id="WP_093072117.1">
    <property type="nucleotide sequence ID" value="NZ_FOGV01000004.1"/>
</dbReference>
<sequence>MKQLTPNDMATTKHLFFTGKGGVGKTSTACAAAVSLAEAGKKVLIVSTDPASNLQDVFGMELANKPAPIESVPNLYAANLDPEEAAAAYREKMVGPYRDKLPQAAITSMEEQLSGACTVEIAAFDEFSNLLADGETTASFDHILFDTAPTGHTLRLLQLPTAWNDFLENNENGASCLGPLAGLEDKKALYAKTVEALADGEATKLILVARPDPSSLQEAANAGGELQELGIDNQMLVVNGLFQRSSADTVALRLEAKQQEAVNNMPGSFENVPVYQLPLVPYNLTGLDALRRLFDADPVYSEEIPAGKAVEGVPSVGALVDDLSGRGEGVCMTMGKGGVGKTTMAAAVAVGLAEKGHRVHLTTTDPAAHLTYVLRDEDLNGSLEVSRIDPKQVTEAYKQQVLSQVTDDLSEDELAYIKEDLESPCTEEIAVFHAFADVVDQADGSFVVIDTAPTGHTLLLLDNAESYHREVERTQGDMPEAVKRLLPRLRDPKQTVVALVTLPEATPVFEAGRLADDLRRAGIEPAWWLINQSFQAAGTTDPVLAGRAAAEEEWITSVLAASPKTAVIPWQADDVIGLKKLKEMTV</sequence>
<reference evidence="4" key="1">
    <citation type="submission" date="2016-10" db="EMBL/GenBank/DDBJ databases">
        <authorList>
            <person name="de Groot N.N."/>
        </authorList>
    </citation>
    <scope>NUCLEOTIDE SEQUENCE [LARGE SCALE GENOMIC DNA]</scope>
    <source>
        <strain evidence="4">10nlg</strain>
    </source>
</reference>
<dbReference type="InterPro" id="IPR027417">
    <property type="entry name" value="P-loop_NTPase"/>
</dbReference>
<dbReference type="SUPFAM" id="SSF52540">
    <property type="entry name" value="P-loop containing nucleoside triphosphate hydrolases"/>
    <property type="match status" value="2"/>
</dbReference>
<dbReference type="Proteomes" id="UP000199318">
    <property type="component" value="Unassembled WGS sequence"/>
</dbReference>
<dbReference type="NCBIfam" id="TIGR04291">
    <property type="entry name" value="arsen_driv_ArsA"/>
    <property type="match status" value="1"/>
</dbReference>
<organism evidence="3 4">
    <name type="scientific">Salisediminibacterium halotolerans</name>
    <dbReference type="NCBI Taxonomy" id="517425"/>
    <lineage>
        <taxon>Bacteria</taxon>
        <taxon>Bacillati</taxon>
        <taxon>Bacillota</taxon>
        <taxon>Bacilli</taxon>
        <taxon>Bacillales</taxon>
        <taxon>Bacillaceae</taxon>
        <taxon>Salisediminibacterium</taxon>
    </lineage>
</organism>
<comment type="caution">
    <text evidence="3">The sequence shown here is derived from an EMBL/GenBank/DDBJ whole genome shotgun (WGS) entry which is preliminary data.</text>
</comment>
<evidence type="ECO:0000256" key="1">
    <source>
        <dbReference type="ARBA" id="ARBA00011040"/>
    </source>
</evidence>
<dbReference type="PANTHER" id="PTHR10803:SF3">
    <property type="entry name" value="ATPASE GET3"/>
    <property type="match status" value="1"/>
</dbReference>
<dbReference type="InterPro" id="IPR003593">
    <property type="entry name" value="AAA+_ATPase"/>
</dbReference>
<keyword evidence="4" id="KW-1185">Reference proteome</keyword>
<dbReference type="InterPro" id="IPR016300">
    <property type="entry name" value="ATPase_ArsA/GET3"/>
</dbReference>
<feature type="domain" description="AAA+ ATPase" evidence="2">
    <location>
        <begin position="11"/>
        <end position="241"/>
    </location>
</feature>
<dbReference type="AlphaFoldDB" id="A0A1H9RDQ8"/>
<dbReference type="PIRSF" id="PIRSF001327">
    <property type="entry name" value="Arsenical_pump-driving_ATPase"/>
    <property type="match status" value="1"/>
</dbReference>
<dbReference type="STRING" id="1464123.SAMN05444126_10490"/>
<dbReference type="NCBIfam" id="TIGR00345">
    <property type="entry name" value="GET3_arsA_TRC40"/>
    <property type="match status" value="1"/>
</dbReference>